<dbReference type="PROSITE" id="PS51186">
    <property type="entry name" value="GNAT"/>
    <property type="match status" value="1"/>
</dbReference>
<feature type="domain" description="N-acetyltransferase" evidence="2">
    <location>
        <begin position="73"/>
        <end position="213"/>
    </location>
</feature>
<dbReference type="STRING" id="101091.A0A1C7NKY0"/>
<proteinExistence type="predicted"/>
<keyword evidence="1" id="KW-0808">Transferase</keyword>
<evidence type="ECO:0000259" key="2">
    <source>
        <dbReference type="PROSITE" id="PS51186"/>
    </source>
</evidence>
<evidence type="ECO:0000256" key="1">
    <source>
        <dbReference type="ARBA" id="ARBA00022679"/>
    </source>
</evidence>
<sequence length="219" mass="25535">MNYNIREYAMLRNQVFNWDQFVLQNPWALDQNKLDNKKGLPKNCVAIYHRVNASQEMVEETLYLTTWDVEYKADFKQLSLLWVTEHFKVEESDVKQLDTPEQVIILPGGEIFFLLDFDHRVTGVVAMVLHGDTCELAKMTVRKECTGRGYAHILMRESINWAKSRNYPSIELMSNLVLENAILLYKKYGFETVHLGPHPNYARCNIVMRLALQDTVSCK</sequence>
<dbReference type="InterPro" id="IPR016181">
    <property type="entry name" value="Acyl_CoA_acyltransferase"/>
</dbReference>
<protein>
    <submittedName>
        <fullName evidence="3">N-acetylaspartate synthetase</fullName>
    </submittedName>
</protein>
<dbReference type="PANTHER" id="PTHR13947">
    <property type="entry name" value="GNAT FAMILY N-ACETYLTRANSFERASE"/>
    <property type="match status" value="1"/>
</dbReference>
<dbReference type="InParanoid" id="A0A1C7NKY0"/>
<evidence type="ECO:0000313" key="4">
    <source>
        <dbReference type="Proteomes" id="UP000093000"/>
    </source>
</evidence>
<evidence type="ECO:0000313" key="3">
    <source>
        <dbReference type="EMBL" id="OBZ89469.1"/>
    </source>
</evidence>
<reference evidence="3 4" key="1">
    <citation type="submission" date="2016-03" db="EMBL/GenBank/DDBJ databases">
        <title>Choanephora cucurbitarum.</title>
        <authorList>
            <person name="Min B."/>
            <person name="Park H."/>
            <person name="Park J.-H."/>
            <person name="Shin H.-D."/>
            <person name="Choi I.-G."/>
        </authorList>
    </citation>
    <scope>NUCLEOTIDE SEQUENCE [LARGE SCALE GENOMIC DNA]</scope>
    <source>
        <strain evidence="3 4">KUS-F28377</strain>
    </source>
</reference>
<dbReference type="SUPFAM" id="SSF55729">
    <property type="entry name" value="Acyl-CoA N-acyltransferases (Nat)"/>
    <property type="match status" value="1"/>
</dbReference>
<dbReference type="CDD" id="cd04301">
    <property type="entry name" value="NAT_SF"/>
    <property type="match status" value="1"/>
</dbReference>
<dbReference type="AlphaFoldDB" id="A0A1C7NKY0"/>
<dbReference type="InterPro" id="IPR000182">
    <property type="entry name" value="GNAT_dom"/>
</dbReference>
<keyword evidence="4" id="KW-1185">Reference proteome</keyword>
<organism evidence="3 4">
    <name type="scientific">Choanephora cucurbitarum</name>
    <dbReference type="NCBI Taxonomy" id="101091"/>
    <lineage>
        <taxon>Eukaryota</taxon>
        <taxon>Fungi</taxon>
        <taxon>Fungi incertae sedis</taxon>
        <taxon>Mucoromycota</taxon>
        <taxon>Mucoromycotina</taxon>
        <taxon>Mucoromycetes</taxon>
        <taxon>Mucorales</taxon>
        <taxon>Mucorineae</taxon>
        <taxon>Choanephoraceae</taxon>
        <taxon>Choanephoroideae</taxon>
        <taxon>Choanephora</taxon>
    </lineage>
</organism>
<comment type="caution">
    <text evidence="3">The sequence shown here is derived from an EMBL/GenBank/DDBJ whole genome shotgun (WGS) entry which is preliminary data.</text>
</comment>
<accession>A0A1C7NKY0</accession>
<dbReference type="Gene3D" id="3.40.630.30">
    <property type="match status" value="1"/>
</dbReference>
<dbReference type="InterPro" id="IPR050769">
    <property type="entry name" value="NAT_camello-type"/>
</dbReference>
<dbReference type="PANTHER" id="PTHR13947:SF37">
    <property type="entry name" value="LD18367P"/>
    <property type="match status" value="1"/>
</dbReference>
<dbReference type="GO" id="GO:0008080">
    <property type="term" value="F:N-acetyltransferase activity"/>
    <property type="evidence" value="ECO:0007669"/>
    <property type="project" value="InterPro"/>
</dbReference>
<dbReference type="OrthoDB" id="41532at2759"/>
<dbReference type="Proteomes" id="UP000093000">
    <property type="component" value="Unassembled WGS sequence"/>
</dbReference>
<gene>
    <name evidence="3" type="primary">NAT8L</name>
    <name evidence="3" type="ORF">A0J61_02491</name>
</gene>
<dbReference type="EMBL" id="LUGH01000094">
    <property type="protein sequence ID" value="OBZ89469.1"/>
    <property type="molecule type" value="Genomic_DNA"/>
</dbReference>
<name>A0A1C7NKY0_9FUNG</name>
<dbReference type="Pfam" id="PF13508">
    <property type="entry name" value="Acetyltransf_7"/>
    <property type="match status" value="1"/>
</dbReference>